<proteinExistence type="predicted"/>
<feature type="chain" id="PRO_5012352868" description="EB domain-containing protein" evidence="2">
    <location>
        <begin position="24"/>
        <end position="153"/>
    </location>
</feature>
<organism evidence="3 4">
    <name type="scientific">Folsomia candida</name>
    <name type="common">Springtail</name>
    <dbReference type="NCBI Taxonomy" id="158441"/>
    <lineage>
        <taxon>Eukaryota</taxon>
        <taxon>Metazoa</taxon>
        <taxon>Ecdysozoa</taxon>
        <taxon>Arthropoda</taxon>
        <taxon>Hexapoda</taxon>
        <taxon>Collembola</taxon>
        <taxon>Entomobryomorpha</taxon>
        <taxon>Isotomoidea</taxon>
        <taxon>Isotomidae</taxon>
        <taxon>Proisotominae</taxon>
        <taxon>Folsomia</taxon>
    </lineage>
</organism>
<evidence type="ECO:0000313" key="3">
    <source>
        <dbReference type="EMBL" id="OXA55768.1"/>
    </source>
</evidence>
<keyword evidence="2" id="KW-0732">Signal</keyword>
<evidence type="ECO:0000256" key="2">
    <source>
        <dbReference type="SAM" id="SignalP"/>
    </source>
</evidence>
<evidence type="ECO:0000256" key="1">
    <source>
        <dbReference type="SAM" id="Phobius"/>
    </source>
</evidence>
<dbReference type="OMA" id="TEGTCAN"/>
<dbReference type="Proteomes" id="UP000198287">
    <property type="component" value="Unassembled WGS sequence"/>
</dbReference>
<keyword evidence="1" id="KW-1133">Transmembrane helix</keyword>
<accession>A0A226EES6</accession>
<gene>
    <name evidence="3" type="ORF">Fcan01_10014</name>
</gene>
<keyword evidence="4" id="KW-1185">Reference proteome</keyword>
<feature type="signal peptide" evidence="2">
    <location>
        <begin position="1"/>
        <end position="23"/>
    </location>
</feature>
<name>A0A226EES6_FOLCA</name>
<dbReference type="EMBL" id="LNIX01000004">
    <property type="protein sequence ID" value="OXA55768.1"/>
    <property type="molecule type" value="Genomic_DNA"/>
</dbReference>
<protein>
    <recommendedName>
        <fullName evidence="5">EB domain-containing protein</fullName>
    </recommendedName>
</protein>
<keyword evidence="1" id="KW-0472">Membrane</keyword>
<sequence length="153" mass="16169">MVWTKLETCAVLSIICLFAIASAGGSKGYGEECIVGLLAGVGVGNEADTCNEDKNLVCLGKTCKCSPERFVYQNGWLGLEFLGGGCKVRANFPCSETGPGCVSNSECKHVCLCNDGYRMDLTEGTCANGALKNTGLAMIPMVLVGLVMYYLQN</sequence>
<dbReference type="OrthoDB" id="6474464at2759"/>
<comment type="caution">
    <text evidence="3">The sequence shown here is derived from an EMBL/GenBank/DDBJ whole genome shotgun (WGS) entry which is preliminary data.</text>
</comment>
<feature type="transmembrane region" description="Helical" evidence="1">
    <location>
        <begin position="134"/>
        <end position="151"/>
    </location>
</feature>
<keyword evidence="1" id="KW-0812">Transmembrane</keyword>
<reference evidence="3 4" key="1">
    <citation type="submission" date="2015-12" db="EMBL/GenBank/DDBJ databases">
        <title>The genome of Folsomia candida.</title>
        <authorList>
            <person name="Faddeeva A."/>
            <person name="Derks M.F."/>
            <person name="Anvar Y."/>
            <person name="Smit S."/>
            <person name="Van Straalen N."/>
            <person name="Roelofs D."/>
        </authorList>
    </citation>
    <scope>NUCLEOTIDE SEQUENCE [LARGE SCALE GENOMIC DNA]</scope>
    <source>
        <strain evidence="3 4">VU population</strain>
        <tissue evidence="3">Whole body</tissue>
    </source>
</reference>
<evidence type="ECO:0008006" key="5">
    <source>
        <dbReference type="Google" id="ProtNLM"/>
    </source>
</evidence>
<dbReference type="AlphaFoldDB" id="A0A226EES6"/>
<evidence type="ECO:0000313" key="4">
    <source>
        <dbReference type="Proteomes" id="UP000198287"/>
    </source>
</evidence>